<reference evidence="2" key="1">
    <citation type="submission" date="2020-07" db="EMBL/GenBank/DDBJ databases">
        <title>Multicomponent nature underlies the extraordinary mechanical properties of spider dragline silk.</title>
        <authorList>
            <person name="Kono N."/>
            <person name="Nakamura H."/>
            <person name="Mori M."/>
            <person name="Yoshida Y."/>
            <person name="Ohtoshi R."/>
            <person name="Malay A.D."/>
            <person name="Moran D.A.P."/>
            <person name="Tomita M."/>
            <person name="Numata K."/>
            <person name="Arakawa K."/>
        </authorList>
    </citation>
    <scope>NUCLEOTIDE SEQUENCE</scope>
</reference>
<evidence type="ECO:0000313" key="3">
    <source>
        <dbReference type="Proteomes" id="UP000887116"/>
    </source>
</evidence>
<organism evidence="2 3">
    <name type="scientific">Trichonephila clavata</name>
    <name type="common">Joro spider</name>
    <name type="synonym">Nephila clavata</name>
    <dbReference type="NCBI Taxonomy" id="2740835"/>
    <lineage>
        <taxon>Eukaryota</taxon>
        <taxon>Metazoa</taxon>
        <taxon>Ecdysozoa</taxon>
        <taxon>Arthropoda</taxon>
        <taxon>Chelicerata</taxon>
        <taxon>Arachnida</taxon>
        <taxon>Araneae</taxon>
        <taxon>Araneomorphae</taxon>
        <taxon>Entelegynae</taxon>
        <taxon>Araneoidea</taxon>
        <taxon>Nephilidae</taxon>
        <taxon>Trichonephila</taxon>
    </lineage>
</organism>
<proteinExistence type="predicted"/>
<dbReference type="Proteomes" id="UP000887116">
    <property type="component" value="Unassembled WGS sequence"/>
</dbReference>
<evidence type="ECO:0000256" key="1">
    <source>
        <dbReference type="SAM" id="MobiDB-lite"/>
    </source>
</evidence>
<evidence type="ECO:0000313" key="2">
    <source>
        <dbReference type="EMBL" id="GFR16283.1"/>
    </source>
</evidence>
<dbReference type="AlphaFoldDB" id="A0A8X6J9J4"/>
<dbReference type="EMBL" id="BMAO01037234">
    <property type="protein sequence ID" value="GFR16283.1"/>
    <property type="molecule type" value="Genomic_DNA"/>
</dbReference>
<dbReference type="OrthoDB" id="10477788at2759"/>
<protein>
    <submittedName>
        <fullName evidence="2">Uncharacterized protein</fullName>
    </submittedName>
</protein>
<keyword evidence="3" id="KW-1185">Reference proteome</keyword>
<gene>
    <name evidence="2" type="ORF">TNCT_515111</name>
</gene>
<feature type="compositionally biased region" description="Basic and acidic residues" evidence="1">
    <location>
        <begin position="54"/>
        <end position="73"/>
    </location>
</feature>
<comment type="caution">
    <text evidence="2">The sequence shown here is derived from an EMBL/GenBank/DDBJ whole genome shotgun (WGS) entry which is preliminary data.</text>
</comment>
<name>A0A8X6J9J4_TRICU</name>
<feature type="region of interest" description="Disordered" evidence="1">
    <location>
        <begin position="41"/>
        <end position="80"/>
    </location>
</feature>
<accession>A0A8X6J9J4</accession>
<sequence>MKCIDLLLRFNRKFTFIRFFEELNPLQQLLHSNEPAIEKSRVHCKRSSTTQMTRESDFKIGREMEKKESESEAHLSNSPNVRVEGSDLELFDYVFEISTVPVKLCGRNGILSQ</sequence>